<dbReference type="HOGENOM" id="CLU_3212683_0_0_10"/>
<sequence length="44" mass="5301">MILNKKNGIKVTHFHKKYRFSPVLFRKDNNKITRKKEIKSKTGK</sequence>
<reference evidence="1 2" key="2">
    <citation type="submission" date="2007-11" db="EMBL/GenBank/DDBJ databases">
        <authorList>
            <person name="Fulton L."/>
            <person name="Clifton S."/>
            <person name="Fulton B."/>
            <person name="Xu J."/>
            <person name="Minx P."/>
            <person name="Pepin K.H."/>
            <person name="Johnson M."/>
            <person name="Thiruvilangam P."/>
            <person name="Bhonagiri V."/>
            <person name="Nash W.E."/>
            <person name="Mardis E.R."/>
            <person name="Wilson R.K."/>
        </authorList>
    </citation>
    <scope>NUCLEOTIDE SEQUENCE [LARGE SCALE GENOMIC DNA]</scope>
    <source>
        <strain evidence="1 2">ATCC 43183</strain>
    </source>
</reference>
<gene>
    <name evidence="1" type="ORF">BACSTE_02876</name>
</gene>
<protein>
    <submittedName>
        <fullName evidence="1">Uncharacterized protein</fullName>
    </submittedName>
</protein>
<evidence type="ECO:0000313" key="1">
    <source>
        <dbReference type="EMBL" id="EDS13740.1"/>
    </source>
</evidence>
<dbReference type="EMBL" id="ABFZ02000022">
    <property type="protein sequence ID" value="EDS13740.1"/>
    <property type="molecule type" value="Genomic_DNA"/>
</dbReference>
<organism evidence="1 2">
    <name type="scientific">Bacteroides stercoris ATCC 43183</name>
    <dbReference type="NCBI Taxonomy" id="449673"/>
    <lineage>
        <taxon>Bacteria</taxon>
        <taxon>Pseudomonadati</taxon>
        <taxon>Bacteroidota</taxon>
        <taxon>Bacteroidia</taxon>
        <taxon>Bacteroidales</taxon>
        <taxon>Bacteroidaceae</taxon>
        <taxon>Bacteroides</taxon>
    </lineage>
</organism>
<comment type="caution">
    <text evidence="1">The sequence shown here is derived from an EMBL/GenBank/DDBJ whole genome shotgun (WGS) entry which is preliminary data.</text>
</comment>
<name>B0NTP7_BACSE</name>
<proteinExistence type="predicted"/>
<evidence type="ECO:0000313" key="2">
    <source>
        <dbReference type="Proteomes" id="UP000004713"/>
    </source>
</evidence>
<dbReference type="AlphaFoldDB" id="B0NTP7"/>
<accession>B0NTP7</accession>
<dbReference type="Proteomes" id="UP000004713">
    <property type="component" value="Unassembled WGS sequence"/>
</dbReference>
<reference evidence="1 2" key="1">
    <citation type="submission" date="2007-11" db="EMBL/GenBank/DDBJ databases">
        <title>Draft genome sequence of Bacteroides stercoris(ATCC 43183).</title>
        <authorList>
            <person name="Sudarsanam P."/>
            <person name="Ley R."/>
            <person name="Guruge J."/>
            <person name="Turnbaugh P.J."/>
            <person name="Mahowald M."/>
            <person name="Liep D."/>
            <person name="Gordon J."/>
        </authorList>
    </citation>
    <scope>NUCLEOTIDE SEQUENCE [LARGE SCALE GENOMIC DNA]</scope>
    <source>
        <strain evidence="1 2">ATCC 43183</strain>
    </source>
</reference>